<dbReference type="Gene3D" id="3.30.110.20">
    <property type="entry name" value="Alba-like domain"/>
    <property type="match status" value="1"/>
</dbReference>
<dbReference type="Proteomes" id="UP000008064">
    <property type="component" value="Unassembled WGS sequence"/>
</dbReference>
<dbReference type="GeneID" id="18819364"/>
<proteinExistence type="predicted"/>
<dbReference type="RefSeq" id="XP_007318630.1">
    <property type="nucleotide sequence ID" value="XM_007318568.1"/>
</dbReference>
<dbReference type="AlphaFoldDB" id="F8NXD9"/>
<feature type="region of interest" description="Disordered" evidence="1">
    <location>
        <begin position="115"/>
        <end position="156"/>
    </location>
</feature>
<evidence type="ECO:0008006" key="3">
    <source>
        <dbReference type="Google" id="ProtNLM"/>
    </source>
</evidence>
<dbReference type="OrthoDB" id="424402at2759"/>
<dbReference type="HOGENOM" id="CLU_074862_1_0_1"/>
<reference evidence="2" key="1">
    <citation type="submission" date="2011-04" db="EMBL/GenBank/DDBJ databases">
        <title>Evolution of plant cell wall degrading machinery underlies the functional diversity of forest fungi.</title>
        <authorList>
            <consortium name="US DOE Joint Genome Institute (JGI-PGF)"/>
            <person name="Eastwood D.C."/>
            <person name="Floudas D."/>
            <person name="Binder M."/>
            <person name="Majcherczyk A."/>
            <person name="Schneider P."/>
            <person name="Aerts A."/>
            <person name="Asiegbu F.O."/>
            <person name="Baker S.E."/>
            <person name="Barry K."/>
            <person name="Bendiksby M."/>
            <person name="Blumentritt M."/>
            <person name="Coutinho P.M."/>
            <person name="Cullen D."/>
            <person name="Cullen D."/>
            <person name="Gathman A."/>
            <person name="Goodell B."/>
            <person name="Henrissat B."/>
            <person name="Ihrmark K."/>
            <person name="Kauserud H."/>
            <person name="Kohler A."/>
            <person name="LaButti K."/>
            <person name="Lapidus A."/>
            <person name="Lavin J.L."/>
            <person name="Lee Y.-H."/>
            <person name="Lindquist E."/>
            <person name="Lilly W."/>
            <person name="Lucas S."/>
            <person name="Morin E."/>
            <person name="Murat C."/>
            <person name="Oguiza J.A."/>
            <person name="Park J."/>
            <person name="Pisabarro A.G."/>
            <person name="Riley R."/>
            <person name="Rosling A."/>
            <person name="Salamov A."/>
            <person name="Schmidt O."/>
            <person name="Schmutz J."/>
            <person name="Skrede I."/>
            <person name="Stenlid J."/>
            <person name="Wiebenga A."/>
            <person name="Xie X."/>
            <person name="Kues U."/>
            <person name="Hibbett D.S."/>
            <person name="Hoffmeister D."/>
            <person name="Hogberg N."/>
            <person name="Martin F."/>
            <person name="Grigoriev I.V."/>
            <person name="Watkinson S.C."/>
        </authorList>
    </citation>
    <scope>NUCLEOTIDE SEQUENCE</scope>
    <source>
        <strain evidence="2">S7.9</strain>
    </source>
</reference>
<name>F8NXD9_SERL9</name>
<protein>
    <recommendedName>
        <fullName evidence="3">DNA/RNA-binding protein Alba-like domain-containing protein</fullName>
    </recommendedName>
</protein>
<organism>
    <name type="scientific">Serpula lacrymans var. lacrymans (strain S7.9)</name>
    <name type="common">Dry rot fungus</name>
    <dbReference type="NCBI Taxonomy" id="578457"/>
    <lineage>
        <taxon>Eukaryota</taxon>
        <taxon>Fungi</taxon>
        <taxon>Dikarya</taxon>
        <taxon>Basidiomycota</taxon>
        <taxon>Agaricomycotina</taxon>
        <taxon>Agaricomycetes</taxon>
        <taxon>Agaricomycetidae</taxon>
        <taxon>Boletales</taxon>
        <taxon>Coniophorineae</taxon>
        <taxon>Serpulaceae</taxon>
        <taxon>Serpula</taxon>
    </lineage>
</organism>
<gene>
    <name evidence="2" type="ORF">SERLADRAFT_468180</name>
</gene>
<dbReference type="InterPro" id="IPR036882">
    <property type="entry name" value="Alba-like_dom_sf"/>
</dbReference>
<dbReference type="KEGG" id="sla:SERLADRAFT_468180"/>
<evidence type="ECO:0000313" key="2">
    <source>
        <dbReference type="EMBL" id="EGO24611.1"/>
    </source>
</evidence>
<dbReference type="EMBL" id="GL945434">
    <property type="protein sequence ID" value="EGO24611.1"/>
    <property type="molecule type" value="Genomic_DNA"/>
</dbReference>
<accession>F8NXD9</accession>
<feature type="compositionally biased region" description="Basic residues" evidence="1">
    <location>
        <begin position="130"/>
        <end position="143"/>
    </location>
</feature>
<sequence>MSDMADNVEPKNTIRITRQGKIRYWVNFALEFFEKNPEDALMLYTPPGSLVMPRLITVVEIIKREYMKILDISSSLSGLHQYNRLGYVEDAERGDDEERLQPYMKITLSRRALPGSADQSVTYQTPAMRRLSRTTKARMRKRQKGEAGQEMGSGNN</sequence>
<evidence type="ECO:0000256" key="1">
    <source>
        <dbReference type="SAM" id="MobiDB-lite"/>
    </source>
</evidence>
<dbReference type="GO" id="GO:0003676">
    <property type="term" value="F:nucleic acid binding"/>
    <property type="evidence" value="ECO:0007669"/>
    <property type="project" value="InterPro"/>
</dbReference>